<dbReference type="InterPro" id="IPR027450">
    <property type="entry name" value="AlkB-like"/>
</dbReference>
<gene>
    <name evidence="5" type="ORF">C1H46_016086</name>
</gene>
<dbReference type="SUPFAM" id="SSF54928">
    <property type="entry name" value="RNA-binding domain, RBD"/>
    <property type="match status" value="1"/>
</dbReference>
<comment type="caution">
    <text evidence="5">The sequence shown here is derived from an EMBL/GenBank/DDBJ whole genome shotgun (WGS) entry which is preliminary data.</text>
</comment>
<keyword evidence="6" id="KW-1185">Reference proteome</keyword>
<dbReference type="GO" id="GO:0003723">
    <property type="term" value="F:RNA binding"/>
    <property type="evidence" value="ECO:0007669"/>
    <property type="project" value="UniProtKB-UniRule"/>
</dbReference>
<evidence type="ECO:0000256" key="1">
    <source>
        <dbReference type="ARBA" id="ARBA00007879"/>
    </source>
</evidence>
<evidence type="ECO:0000256" key="2">
    <source>
        <dbReference type="PROSITE-ProRule" id="PRU00176"/>
    </source>
</evidence>
<reference evidence="5 6" key="1">
    <citation type="journal article" date="2019" name="G3 (Bethesda)">
        <title>Sequencing of a Wild Apple (Malus baccata) Genome Unravels the Differences Between Cultivated and Wild Apple Species Regarding Disease Resistance and Cold Tolerance.</title>
        <authorList>
            <person name="Chen X."/>
        </authorList>
    </citation>
    <scope>NUCLEOTIDE SEQUENCE [LARGE SCALE GENOMIC DNA]</scope>
    <source>
        <strain evidence="6">cv. Shandingzi</strain>
        <tissue evidence="5">Leaves</tissue>
    </source>
</reference>
<keyword evidence="3" id="KW-1133">Transmembrane helix</keyword>
<dbReference type="SUPFAM" id="SSF51197">
    <property type="entry name" value="Clavaminate synthase-like"/>
    <property type="match status" value="1"/>
</dbReference>
<dbReference type="InterPro" id="IPR000504">
    <property type="entry name" value="RRM_dom"/>
</dbReference>
<dbReference type="InterPro" id="IPR037151">
    <property type="entry name" value="AlkB-like_sf"/>
</dbReference>
<dbReference type="GO" id="GO:0070988">
    <property type="term" value="P:demethylation"/>
    <property type="evidence" value="ECO:0007669"/>
    <property type="project" value="InterPro"/>
</dbReference>
<dbReference type="Gene3D" id="3.30.70.330">
    <property type="match status" value="1"/>
</dbReference>
<comment type="similarity">
    <text evidence="1">Belongs to the alkB family.</text>
</comment>
<dbReference type="PANTHER" id="PTHR12463">
    <property type="entry name" value="OXYGENASE-RELATED"/>
    <property type="match status" value="1"/>
</dbReference>
<feature type="transmembrane region" description="Helical" evidence="3">
    <location>
        <begin position="351"/>
        <end position="380"/>
    </location>
</feature>
<dbReference type="EMBL" id="VIEB01000255">
    <property type="protein sequence ID" value="TQD98265.1"/>
    <property type="molecule type" value="Genomic_DNA"/>
</dbReference>
<dbReference type="GO" id="GO:0016491">
    <property type="term" value="F:oxidoreductase activity"/>
    <property type="evidence" value="ECO:0007669"/>
    <property type="project" value="TreeGrafter"/>
</dbReference>
<keyword evidence="3" id="KW-0812">Transmembrane</keyword>
<feature type="domain" description="RRM" evidence="4">
    <location>
        <begin position="18"/>
        <end position="96"/>
    </location>
</feature>
<dbReference type="InterPro" id="IPR012677">
    <property type="entry name" value="Nucleotide-bd_a/b_plait_sf"/>
</dbReference>
<dbReference type="InterPro" id="IPR032857">
    <property type="entry name" value="ALKBH4"/>
</dbReference>
<evidence type="ECO:0000313" key="5">
    <source>
        <dbReference type="EMBL" id="TQD98265.1"/>
    </source>
</evidence>
<dbReference type="Proteomes" id="UP000315295">
    <property type="component" value="Unassembled WGS sequence"/>
</dbReference>
<keyword evidence="2" id="KW-0694">RNA-binding</keyword>
<keyword evidence="3" id="KW-0472">Membrane</keyword>
<dbReference type="STRING" id="106549.A0A540MHM3"/>
<protein>
    <recommendedName>
        <fullName evidence="4">RRM domain-containing protein</fullName>
    </recommendedName>
</protein>
<evidence type="ECO:0000313" key="6">
    <source>
        <dbReference type="Proteomes" id="UP000315295"/>
    </source>
</evidence>
<evidence type="ECO:0000256" key="3">
    <source>
        <dbReference type="SAM" id="Phobius"/>
    </source>
</evidence>
<dbReference type="Gene3D" id="2.60.120.590">
    <property type="entry name" value="Alpha-ketoglutarate-dependent dioxygenase AlkB-like"/>
    <property type="match status" value="1"/>
</dbReference>
<organism evidence="5 6">
    <name type="scientific">Malus baccata</name>
    <name type="common">Siberian crab apple</name>
    <name type="synonym">Pyrus baccata</name>
    <dbReference type="NCBI Taxonomy" id="106549"/>
    <lineage>
        <taxon>Eukaryota</taxon>
        <taxon>Viridiplantae</taxon>
        <taxon>Streptophyta</taxon>
        <taxon>Embryophyta</taxon>
        <taxon>Tracheophyta</taxon>
        <taxon>Spermatophyta</taxon>
        <taxon>Magnoliopsida</taxon>
        <taxon>eudicotyledons</taxon>
        <taxon>Gunneridae</taxon>
        <taxon>Pentapetalae</taxon>
        <taxon>rosids</taxon>
        <taxon>fabids</taxon>
        <taxon>Rosales</taxon>
        <taxon>Rosaceae</taxon>
        <taxon>Amygdaloideae</taxon>
        <taxon>Maleae</taxon>
        <taxon>Malus</taxon>
    </lineage>
</organism>
<accession>A0A540MHM3</accession>
<dbReference type="AlphaFoldDB" id="A0A540MHM3"/>
<dbReference type="PROSITE" id="PS50102">
    <property type="entry name" value="RRM"/>
    <property type="match status" value="1"/>
</dbReference>
<sequence length="535" mass="59563">MGLTRFGRPKGGKGQSSPNLYVANCGPAVGLSYDTIAAVFAAFGEIKGVYAADESGARVVVSFAEEGCAQNALNALGGRPCPELGGRSLHIRYSVIQPTSQGRANDSVPVSLLASDLNIPGLYLFHDFVTAKEEEELLAAVDERHWNNLSKRRVQHYGYEFCYETRNVDSRKNLGELPRFVSPILERISMLPNCKDDEAIVLDQLTVNEYPSGVGLSPHIDTHSAFEGLIFSLSLAGPCIMEFRRYLEGRLPPRPSSSSDFEVECSEKNSNFLRRAIYLPPRSMLLLSGEARYAWNHYIPHHKIDMVNDSVIRRGSRRVSFTLRKIRTSPCQCEFPEYCDSQRLNGTTHPLVWFAAIICTVIAIAVIIAGIAVFVGYMIIHPRVPFVTVTSAHLDNFQNSVAGLVDTEITIVVRAENDNTKAHAVYSDTSFILSFQGLNIAKLVAYPFEVKKNSSVDFHYLVQSSSIPLSPELMDQVDISLKRDKIIFNLKGNLRARWRVGLLGSVRFWVHLNCQLKFHPSNGTYIRSPCSSRAK</sequence>
<dbReference type="GO" id="GO:0032451">
    <property type="term" value="F:demethylase activity"/>
    <property type="evidence" value="ECO:0007669"/>
    <property type="project" value="TreeGrafter"/>
</dbReference>
<dbReference type="PANTHER" id="PTHR12463:SF1">
    <property type="entry name" value="2-OXOGLUTARATE AND FE-DEPENDENT OXYGENASE FAMILY PROTEIN"/>
    <property type="match status" value="1"/>
</dbReference>
<proteinExistence type="inferred from homology"/>
<dbReference type="InterPro" id="IPR035979">
    <property type="entry name" value="RBD_domain_sf"/>
</dbReference>
<name>A0A540MHM3_MALBA</name>
<dbReference type="FunFam" id="2.60.120.590:FF:000018">
    <property type="entry name" value="ALKylated DNA repair protein AlkB homolog"/>
    <property type="match status" value="1"/>
</dbReference>
<dbReference type="Pfam" id="PF13532">
    <property type="entry name" value="2OG-FeII_Oxy_2"/>
    <property type="match status" value="1"/>
</dbReference>
<evidence type="ECO:0000259" key="4">
    <source>
        <dbReference type="PROSITE" id="PS50102"/>
    </source>
</evidence>